<dbReference type="Proteomes" id="UP001652661">
    <property type="component" value="Chromosome X"/>
</dbReference>
<evidence type="ECO:0000256" key="1">
    <source>
        <dbReference type="SAM" id="MobiDB-lite"/>
    </source>
</evidence>
<dbReference type="CDD" id="cd05402">
    <property type="entry name" value="NT_PAP_TUTase"/>
    <property type="match status" value="1"/>
</dbReference>
<dbReference type="OMA" id="GHCPILN"/>
<dbReference type="PANTHER" id="PTHR12271:SF138">
    <property type="entry name" value="GH05885P"/>
    <property type="match status" value="1"/>
</dbReference>
<protein>
    <recommendedName>
        <fullName evidence="2">Poly(A) RNA polymerase mitochondrial-like central palm domain-containing protein</fullName>
    </recommendedName>
</protein>
<keyword evidence="3" id="KW-1185">Reference proteome</keyword>
<dbReference type="InterPro" id="IPR054708">
    <property type="entry name" value="MTPAP-like_central"/>
</dbReference>
<dbReference type="GO" id="GO:0050265">
    <property type="term" value="F:RNA uridylyltransferase activity"/>
    <property type="evidence" value="ECO:0007669"/>
    <property type="project" value="TreeGrafter"/>
</dbReference>
<feature type="domain" description="Poly(A) RNA polymerase mitochondrial-like central palm" evidence="2">
    <location>
        <begin position="61"/>
        <end position="171"/>
    </location>
</feature>
<organism evidence="3 4">
    <name type="scientific">Drosophila kikkawai</name>
    <name type="common">Fruit fly</name>
    <dbReference type="NCBI Taxonomy" id="30033"/>
    <lineage>
        <taxon>Eukaryota</taxon>
        <taxon>Metazoa</taxon>
        <taxon>Ecdysozoa</taxon>
        <taxon>Arthropoda</taxon>
        <taxon>Hexapoda</taxon>
        <taxon>Insecta</taxon>
        <taxon>Pterygota</taxon>
        <taxon>Neoptera</taxon>
        <taxon>Endopterygota</taxon>
        <taxon>Diptera</taxon>
        <taxon>Brachycera</taxon>
        <taxon>Muscomorpha</taxon>
        <taxon>Ephydroidea</taxon>
        <taxon>Drosophilidae</taxon>
        <taxon>Drosophila</taxon>
        <taxon>Sophophora</taxon>
    </lineage>
</organism>
<feature type="region of interest" description="Disordered" evidence="1">
    <location>
        <begin position="386"/>
        <end position="406"/>
    </location>
</feature>
<evidence type="ECO:0000313" key="3">
    <source>
        <dbReference type="Proteomes" id="UP001652661"/>
    </source>
</evidence>
<feature type="region of interest" description="Disordered" evidence="1">
    <location>
        <begin position="1"/>
        <end position="23"/>
    </location>
</feature>
<dbReference type="Gene3D" id="3.30.460.10">
    <property type="entry name" value="Beta Polymerase, domain 2"/>
    <property type="match status" value="1"/>
</dbReference>
<name>A0A6P4IG39_DROKI</name>
<evidence type="ECO:0000313" key="4">
    <source>
        <dbReference type="RefSeq" id="XP_017022624.1"/>
    </source>
</evidence>
<dbReference type="PANTHER" id="PTHR12271">
    <property type="entry name" value="POLY A POLYMERASE CID PAP -RELATED"/>
    <property type="match status" value="1"/>
</dbReference>
<dbReference type="SUPFAM" id="SSF81301">
    <property type="entry name" value="Nucleotidyltransferase"/>
    <property type="match status" value="1"/>
</dbReference>
<dbReference type="AlphaFoldDB" id="A0A6P4IG39"/>
<evidence type="ECO:0000259" key="2">
    <source>
        <dbReference type="Pfam" id="PF22600"/>
    </source>
</evidence>
<dbReference type="SUPFAM" id="SSF81631">
    <property type="entry name" value="PAP/OAS1 substrate-binding domain"/>
    <property type="match status" value="1"/>
</dbReference>
<reference evidence="4" key="1">
    <citation type="submission" date="2025-08" db="UniProtKB">
        <authorList>
            <consortium name="RefSeq"/>
        </authorList>
    </citation>
    <scope>IDENTIFICATION</scope>
    <source>
        <strain evidence="4">14028-0561.14</strain>
        <tissue evidence="4">Whole fly</tissue>
    </source>
</reference>
<dbReference type="Pfam" id="PF22600">
    <property type="entry name" value="MTPAP-like_central"/>
    <property type="match status" value="1"/>
</dbReference>
<dbReference type="Gene3D" id="1.10.1410.10">
    <property type="match status" value="1"/>
</dbReference>
<sequence length="406" mass="46429">MQSNPATKPQVARGRKPLNVSPSRDYRSELQNALKVSPPGGHLNAVIALYTCDPIKLKKSYDQIRRCIKSGLKDKGIVEVSAFGSLVTDLALQDSDLDLYVRDYNDPSMSQSQLHAVLMDFLTTNKDKKFLGVAKVPRTREPIIRCKHRLSKLNLNIHVYHPNGAYNSEFIGNLMRRSKIVRDLSLFLKIWSNNLIESCRMSNYCLICMIIVSLQEQGLLLSVKQLQAGCPPNIFRGINYACTLFKMRPIPEEITVLELIEDFFELYSTTDFEAQAVSPFFGCVMDKQPFRDDEIPEYTAQLEAMKVAGAEPPSPFRLITCMYVQDPFDMHSNVAQSVSPLSLSWIKKCFSLASRATKDPKLRAEPEKLYEYLLFGMMDELDEMQEEEERAMRAQKKRMNQRKEDL</sequence>
<accession>A0A6P4IG39</accession>
<dbReference type="RefSeq" id="XP_017022624.1">
    <property type="nucleotide sequence ID" value="XM_017167135.3"/>
</dbReference>
<dbReference type="GeneID" id="108074906"/>
<gene>
    <name evidence="4" type="primary">LOC108074906</name>
</gene>
<proteinExistence type="predicted"/>
<dbReference type="OrthoDB" id="419694at2759"/>
<dbReference type="GO" id="GO:0031123">
    <property type="term" value="P:RNA 3'-end processing"/>
    <property type="evidence" value="ECO:0007669"/>
    <property type="project" value="TreeGrafter"/>
</dbReference>
<dbReference type="InterPro" id="IPR043519">
    <property type="entry name" value="NT_sf"/>
</dbReference>